<dbReference type="Pfam" id="PF25601">
    <property type="entry name" value="AAA_lid_14"/>
    <property type="match status" value="1"/>
</dbReference>
<dbReference type="AlphaFoldDB" id="A0A942YCI7"/>
<evidence type="ECO:0000259" key="7">
    <source>
        <dbReference type="PROSITE" id="PS50112"/>
    </source>
</evidence>
<evidence type="ECO:0000313" key="9">
    <source>
        <dbReference type="EMBL" id="MCH6264339.1"/>
    </source>
</evidence>
<feature type="domain" description="PAS" evidence="7">
    <location>
        <begin position="225"/>
        <end position="295"/>
    </location>
</feature>
<proteinExistence type="predicted"/>
<dbReference type="Gene3D" id="1.10.10.60">
    <property type="entry name" value="Homeodomain-like"/>
    <property type="match status" value="1"/>
</dbReference>
<dbReference type="SUPFAM" id="SSF55785">
    <property type="entry name" value="PYP-like sensor domain (PAS domain)"/>
    <property type="match status" value="1"/>
</dbReference>
<evidence type="ECO:0000256" key="1">
    <source>
        <dbReference type="ARBA" id="ARBA00022741"/>
    </source>
</evidence>
<gene>
    <name evidence="9" type="ORF">KHB02_002190</name>
    <name evidence="8" type="ORF">KHB02_29825</name>
</gene>
<dbReference type="InterPro" id="IPR009057">
    <property type="entry name" value="Homeodomain-like_sf"/>
</dbReference>
<dbReference type="Pfam" id="PF00158">
    <property type="entry name" value="Sigma54_activat"/>
    <property type="match status" value="1"/>
</dbReference>
<dbReference type="GO" id="GO:0043565">
    <property type="term" value="F:sequence-specific DNA binding"/>
    <property type="evidence" value="ECO:0007669"/>
    <property type="project" value="InterPro"/>
</dbReference>
<dbReference type="SMART" id="SM00382">
    <property type="entry name" value="AAA"/>
    <property type="match status" value="1"/>
</dbReference>
<dbReference type="InterPro" id="IPR000014">
    <property type="entry name" value="PAS"/>
</dbReference>
<comment type="caution">
    <text evidence="8">The sequence shown here is derived from an EMBL/GenBank/DDBJ whole genome shotgun (WGS) entry which is preliminary data.</text>
</comment>
<keyword evidence="5" id="KW-1133">Transmembrane helix</keyword>
<dbReference type="Gene3D" id="1.10.8.60">
    <property type="match status" value="1"/>
</dbReference>
<keyword evidence="2" id="KW-0067">ATP-binding</keyword>
<dbReference type="SUPFAM" id="SSF46689">
    <property type="entry name" value="Homeodomain-like"/>
    <property type="match status" value="1"/>
</dbReference>
<dbReference type="CDD" id="cd00009">
    <property type="entry name" value="AAA"/>
    <property type="match status" value="1"/>
</dbReference>
<evidence type="ECO:0000256" key="5">
    <source>
        <dbReference type="SAM" id="Phobius"/>
    </source>
</evidence>
<dbReference type="Pfam" id="PF02954">
    <property type="entry name" value="HTH_8"/>
    <property type="match status" value="1"/>
</dbReference>
<dbReference type="InterPro" id="IPR027417">
    <property type="entry name" value="P-loop_NTPase"/>
</dbReference>
<keyword evidence="5" id="KW-0472">Membrane</keyword>
<evidence type="ECO:0000256" key="2">
    <source>
        <dbReference type="ARBA" id="ARBA00022840"/>
    </source>
</evidence>
<dbReference type="NCBIfam" id="TIGR00229">
    <property type="entry name" value="sensory_box"/>
    <property type="match status" value="1"/>
</dbReference>
<keyword evidence="1" id="KW-0547">Nucleotide-binding</keyword>
<evidence type="ECO:0000256" key="4">
    <source>
        <dbReference type="ARBA" id="ARBA00023163"/>
    </source>
</evidence>
<dbReference type="InterPro" id="IPR002197">
    <property type="entry name" value="HTH_Fis"/>
</dbReference>
<dbReference type="EMBL" id="JAGYPE010000006">
    <property type="protein sequence ID" value="MBS4185588.1"/>
    <property type="molecule type" value="Genomic_DNA"/>
</dbReference>
<dbReference type="GO" id="GO:0000156">
    <property type="term" value="F:phosphorelay response regulator activity"/>
    <property type="evidence" value="ECO:0007669"/>
    <property type="project" value="InterPro"/>
</dbReference>
<dbReference type="InterPro" id="IPR003593">
    <property type="entry name" value="AAA+_ATPase"/>
</dbReference>
<keyword evidence="4" id="KW-0804">Transcription</keyword>
<dbReference type="InterPro" id="IPR035965">
    <property type="entry name" value="PAS-like_dom_sf"/>
</dbReference>
<dbReference type="Pfam" id="PF06506">
    <property type="entry name" value="PrpR_N"/>
    <property type="match status" value="1"/>
</dbReference>
<evidence type="ECO:0000256" key="3">
    <source>
        <dbReference type="ARBA" id="ARBA00023015"/>
    </source>
</evidence>
<dbReference type="Proteomes" id="UP000677265">
    <property type="component" value="Unassembled WGS sequence"/>
</dbReference>
<dbReference type="InterPro" id="IPR002078">
    <property type="entry name" value="Sigma_54_int"/>
</dbReference>
<dbReference type="PANTHER" id="PTHR32071">
    <property type="entry name" value="TRANSCRIPTIONAL REGULATORY PROTEIN"/>
    <property type="match status" value="1"/>
</dbReference>
<dbReference type="FunFam" id="3.40.50.300:FF:000006">
    <property type="entry name" value="DNA-binding transcriptional regulator NtrC"/>
    <property type="match status" value="1"/>
</dbReference>
<keyword evidence="10" id="KW-1185">Reference proteome</keyword>
<dbReference type="Gene3D" id="3.40.50.10660">
    <property type="entry name" value="PrpR receptor domain-like"/>
    <property type="match status" value="1"/>
</dbReference>
<dbReference type="SUPFAM" id="SSF52540">
    <property type="entry name" value="P-loop containing nucleoside triphosphate hydrolases"/>
    <property type="match status" value="1"/>
</dbReference>
<feature type="domain" description="Sigma-54 factor interaction" evidence="6">
    <location>
        <begin position="350"/>
        <end position="576"/>
    </location>
</feature>
<evidence type="ECO:0000313" key="10">
    <source>
        <dbReference type="Proteomes" id="UP000677265"/>
    </source>
</evidence>
<evidence type="ECO:0000259" key="6">
    <source>
        <dbReference type="PROSITE" id="PS50045"/>
    </source>
</evidence>
<reference evidence="8" key="1">
    <citation type="submission" date="2021-05" db="EMBL/GenBank/DDBJ databases">
        <title>Novel Bacillus species.</title>
        <authorList>
            <person name="Liu G."/>
        </authorList>
    </citation>
    <scope>NUCLEOTIDE SEQUENCE</scope>
    <source>
        <strain evidence="8 10">FJAT-50051</strain>
    </source>
</reference>
<dbReference type="InterPro" id="IPR025662">
    <property type="entry name" value="Sigma_54_int_dom_ATP-bd_1"/>
</dbReference>
<dbReference type="InterPro" id="IPR013767">
    <property type="entry name" value="PAS_fold"/>
</dbReference>
<dbReference type="InterPro" id="IPR058031">
    <property type="entry name" value="AAA_lid_NorR"/>
</dbReference>
<dbReference type="Gene3D" id="3.40.50.2300">
    <property type="match status" value="1"/>
</dbReference>
<dbReference type="PROSITE" id="PS00675">
    <property type="entry name" value="SIGMA54_INTERACT_1"/>
    <property type="match status" value="1"/>
</dbReference>
<accession>A0A942YCI7</accession>
<dbReference type="PRINTS" id="PR01590">
    <property type="entry name" value="HTHFIS"/>
</dbReference>
<protein>
    <submittedName>
        <fullName evidence="8">Sigma 54-interacting transcriptional regulator</fullName>
    </submittedName>
</protein>
<dbReference type="RefSeq" id="WP_213145435.1">
    <property type="nucleotide sequence ID" value="NZ_JAGYPE020000002.1"/>
</dbReference>
<name>A0A942YCI7_9BACI</name>
<dbReference type="InterPro" id="IPR010524">
    <property type="entry name" value="Sig_transdc_resp-reg_PrpR_N"/>
</dbReference>
<dbReference type="SUPFAM" id="SSF159800">
    <property type="entry name" value="PrpR receptor domain-like"/>
    <property type="match status" value="1"/>
</dbReference>
<feature type="transmembrane region" description="Helical" evidence="5">
    <location>
        <begin position="21"/>
        <end position="43"/>
    </location>
</feature>
<dbReference type="PROSITE" id="PS50112">
    <property type="entry name" value="PAS"/>
    <property type="match status" value="1"/>
</dbReference>
<dbReference type="PROSITE" id="PS50045">
    <property type="entry name" value="SIGMA54_INTERACT_4"/>
    <property type="match status" value="1"/>
</dbReference>
<dbReference type="Gene3D" id="3.40.50.300">
    <property type="entry name" value="P-loop containing nucleotide triphosphate hydrolases"/>
    <property type="match status" value="1"/>
</dbReference>
<dbReference type="GO" id="GO:0006355">
    <property type="term" value="P:regulation of DNA-templated transcription"/>
    <property type="evidence" value="ECO:0007669"/>
    <property type="project" value="InterPro"/>
</dbReference>
<organism evidence="8">
    <name type="scientific">Neobacillus citreus</name>
    <dbReference type="NCBI Taxonomy" id="2833578"/>
    <lineage>
        <taxon>Bacteria</taxon>
        <taxon>Bacillati</taxon>
        <taxon>Bacillota</taxon>
        <taxon>Bacilli</taxon>
        <taxon>Bacillales</taxon>
        <taxon>Bacillaceae</taxon>
        <taxon>Neobacillus</taxon>
    </lineage>
</organism>
<dbReference type="EMBL" id="JAGYPE020000002">
    <property type="protein sequence ID" value="MCH6264339.1"/>
    <property type="molecule type" value="Genomic_DNA"/>
</dbReference>
<dbReference type="GO" id="GO:0005524">
    <property type="term" value="F:ATP binding"/>
    <property type="evidence" value="ECO:0007669"/>
    <property type="project" value="UniProtKB-KW"/>
</dbReference>
<evidence type="ECO:0000313" key="8">
    <source>
        <dbReference type="EMBL" id="MBS4185588.1"/>
    </source>
</evidence>
<keyword evidence="5" id="KW-0812">Transmembrane</keyword>
<keyword evidence="3" id="KW-0805">Transcription regulation</keyword>
<sequence>MKHSLFNLFQNIQNYVIIQSIIIRMGIVGIMLPKIVVLGYTVFSDLAKSVMRSMYIPPWVEYEIREIPSQLLAVDSVKHLQSDFEPATIVISGDRSALALKKTLKNLVIPVKVTGYDILKSIRELGSNDVVVVNYQENMKELSQVTNLLNVRITQFTFRNQEEGYSILEEIQNNGYRHVIGGSWICAMAPKYGLKGVSYYSYLSMSAAFEDALNILNAYRNELEQAVLFKTIVDMNRNGIISTDKNLRVNVMSMAADKILGMKRTQMIGKTLHEVIPTLDIEEGEAQYNTIFEHKQKKLVADIAPVILNGEKMGYIFAIDDVDHVQETERRIRKKITQKQLAANYSFEDIIGISPLIQETIKKAKKFSKSSSSILIHGESGTGKELFAQSIHNESNRSMYPFVAVNCAALPESLLDSELFGYEEGAFTGAKKGGKPGLFELAHQGTIFLDEISELPLHLQSRLLRVLQEKEIMRIGGDQVIPIDIRIIAASNKNLMDEVKKGNFREDLYFRINVLQLFIPPLRRRKEDISLLFKYFIKNEVLLSENITLDQLYCLHHHSWPGNVREIENVAERFTVLIKGEKVSRNTIQSLLQQALYPENENVNDENEVSESQLVQQTLDKFNGNRDLAAKFLGMSRTTLWRKMKNLEL</sequence>
<dbReference type="Gene3D" id="3.30.450.20">
    <property type="entry name" value="PAS domain"/>
    <property type="match status" value="1"/>
</dbReference>
<dbReference type="PANTHER" id="PTHR32071:SF57">
    <property type="entry name" value="C4-DICARBOXYLATE TRANSPORT TRANSCRIPTIONAL REGULATORY PROTEIN DCTD"/>
    <property type="match status" value="1"/>
</dbReference>
<dbReference type="Pfam" id="PF00989">
    <property type="entry name" value="PAS"/>
    <property type="match status" value="1"/>
</dbReference>